<dbReference type="InterPro" id="IPR013083">
    <property type="entry name" value="Znf_RING/FYVE/PHD"/>
</dbReference>
<keyword evidence="2" id="KW-0479">Metal-binding</keyword>
<evidence type="ECO:0000256" key="7">
    <source>
        <dbReference type="PROSITE-ProRule" id="PRU00087"/>
    </source>
</evidence>
<dbReference type="SMART" id="SM00557">
    <property type="entry name" value="IG_FLMN"/>
    <property type="match status" value="1"/>
</dbReference>
<dbReference type="InterPro" id="IPR001298">
    <property type="entry name" value="Filamin/ABP280_rpt"/>
</dbReference>
<dbReference type="PhylomeDB" id="A7SPQ3"/>
<dbReference type="eggNOG" id="KOG2177">
    <property type="taxonomic scope" value="Eukaryota"/>
</dbReference>
<feature type="repeat" description="NHL" evidence="8">
    <location>
        <begin position="571"/>
        <end position="614"/>
    </location>
</feature>
<dbReference type="InterPro" id="IPR017868">
    <property type="entry name" value="Filamin/ABP280_repeat-like"/>
</dbReference>
<dbReference type="InterPro" id="IPR014756">
    <property type="entry name" value="Ig_E-set"/>
</dbReference>
<dbReference type="InterPro" id="IPR000315">
    <property type="entry name" value="Znf_B-box"/>
</dbReference>
<organism evidence="11 12">
    <name type="scientific">Nematostella vectensis</name>
    <name type="common">Starlet sea anemone</name>
    <dbReference type="NCBI Taxonomy" id="45351"/>
    <lineage>
        <taxon>Eukaryota</taxon>
        <taxon>Metazoa</taxon>
        <taxon>Cnidaria</taxon>
        <taxon>Anthozoa</taxon>
        <taxon>Hexacorallia</taxon>
        <taxon>Actiniaria</taxon>
        <taxon>Edwardsiidae</taxon>
        <taxon>Nematostella</taxon>
    </lineage>
</organism>
<protein>
    <submittedName>
        <fullName evidence="11">Uncharacterized protein</fullName>
    </submittedName>
</protein>
<keyword evidence="12" id="KW-1185">Reference proteome</keyword>
<evidence type="ECO:0000256" key="3">
    <source>
        <dbReference type="ARBA" id="ARBA00022737"/>
    </source>
</evidence>
<accession>A7SPQ3</accession>
<evidence type="ECO:0000256" key="6">
    <source>
        <dbReference type="PROSITE-ProRule" id="PRU00024"/>
    </source>
</evidence>
<dbReference type="HOGENOM" id="CLU_008645_4_1_1"/>
<dbReference type="SMART" id="SM00184">
    <property type="entry name" value="RING"/>
    <property type="match status" value="2"/>
</dbReference>
<keyword evidence="5" id="KW-0862">Zinc</keyword>
<evidence type="ECO:0000256" key="8">
    <source>
        <dbReference type="PROSITE-ProRule" id="PRU00504"/>
    </source>
</evidence>
<feature type="repeat" description="Filamin" evidence="7">
    <location>
        <begin position="364"/>
        <end position="464"/>
    </location>
</feature>
<sequence length="754" mass="84156">MTSAIEVLEQINDQLVCAICLDRLVEPRLLICMHTFCTPCIQRISNNDASASLTCPTCRKETPIPETGVESLHLNFFVNQMLDVVRHKADELKKEIRETRRCEGCENNEEADVATSRCVDCNKPLCTTCVADHKRVHATLDHRVIAISEGEEGEDQALDKYSLTFCKYHTRNVIKYFCITCDEAICRVCTILEHREHQYVYPKEALPLRRNDIQGLLEKAKSRIPLLKGTLKKVDAMSRRLKDCHQALAKEIHQNTQARVKALIEGENELLKQLAGVHLAKQKVLGLQKDSIELELGKLTGCCDFADNVFKFGNEIEVLQMKGRLEAFSEIEVNLEPEEDDTVQYICDNSTIPSVVQSLGQIRAASTFASISFASGEGIHTARVKVEAHFKLITKDRHGKRSMGGDKVVVEIKQPDGSDLPCRIEDKGDGSYMVYYIPEVNGRHLAHVMISDKAIMDSPFTILVVNRREYKEVGGTIMKFGQYGSKKREFKSPFGVAIDNEGRIYVADSYNHRVQVLGTRGEFITSFGSHGERRGEFNCPTDVDIDNRGRVIICDNGNNRVQVLNRNGGFIGKFGREGTGNGYFKSPWGLAVTANNEIVVADMENNRVQMFSPEGKFMMKFGSPGDRPGQFNAPGYLLVNNEDDQIFVSDSKNHRIQVFDMNGVYIRSFGSQGAGKGQFMHPRGLAMDIAGHLIIADMGNHRLQILNSAGEFVKEIGSEGSGDGQLSFPESVAIMPNSGYIVVSDLSNNRIHVF</sequence>
<dbReference type="CDD" id="cd14954">
    <property type="entry name" value="NHL_TRIM71_like"/>
    <property type="match status" value="1"/>
</dbReference>
<dbReference type="SUPFAM" id="SSF81296">
    <property type="entry name" value="E set domains"/>
    <property type="match status" value="1"/>
</dbReference>
<dbReference type="InterPro" id="IPR018957">
    <property type="entry name" value="Znf_C3HC4_RING-type"/>
</dbReference>
<dbReference type="SMART" id="SM00336">
    <property type="entry name" value="BBOX"/>
    <property type="match status" value="2"/>
</dbReference>
<dbReference type="Pfam" id="PF00097">
    <property type="entry name" value="zf-C3HC4"/>
    <property type="match status" value="1"/>
</dbReference>
<dbReference type="FunCoup" id="A7SPQ3">
    <property type="interactions" value="50"/>
</dbReference>
<dbReference type="InterPro" id="IPR001258">
    <property type="entry name" value="NHL_repeat"/>
</dbReference>
<dbReference type="SUPFAM" id="SSF57850">
    <property type="entry name" value="RING/U-box"/>
    <property type="match status" value="1"/>
</dbReference>
<dbReference type="SUPFAM" id="SSF101898">
    <property type="entry name" value="NHL repeat"/>
    <property type="match status" value="1"/>
</dbReference>
<dbReference type="PROSITE" id="PS50194">
    <property type="entry name" value="FILAMIN_REPEAT"/>
    <property type="match status" value="1"/>
</dbReference>
<feature type="domain" description="RING-type" evidence="9">
    <location>
        <begin position="17"/>
        <end position="59"/>
    </location>
</feature>
<dbReference type="GO" id="GO:0043161">
    <property type="term" value="P:proteasome-mediated ubiquitin-dependent protein catabolic process"/>
    <property type="evidence" value="ECO:0000318"/>
    <property type="project" value="GO_Central"/>
</dbReference>
<dbReference type="InParanoid" id="A7SPQ3"/>
<feature type="repeat" description="NHL" evidence="8">
    <location>
        <begin position="618"/>
        <end position="662"/>
    </location>
</feature>
<feature type="repeat" description="NHL" evidence="8">
    <location>
        <begin position="666"/>
        <end position="709"/>
    </location>
</feature>
<dbReference type="Gene3D" id="3.30.160.60">
    <property type="entry name" value="Classic Zinc Finger"/>
    <property type="match status" value="1"/>
</dbReference>
<dbReference type="FunFam" id="2.120.10.30:FF:000171">
    <property type="entry name" value="Predicted protein"/>
    <property type="match status" value="1"/>
</dbReference>
<feature type="repeat" description="NHL" evidence="8">
    <location>
        <begin position="713"/>
        <end position="754"/>
    </location>
</feature>
<dbReference type="InterPro" id="IPR017907">
    <property type="entry name" value="Znf_RING_CS"/>
</dbReference>
<keyword evidence="4 6" id="KW-0863">Zinc-finger</keyword>
<evidence type="ECO:0000259" key="9">
    <source>
        <dbReference type="PROSITE" id="PS50089"/>
    </source>
</evidence>
<reference evidence="11 12" key="1">
    <citation type="journal article" date="2007" name="Science">
        <title>Sea anemone genome reveals ancestral eumetazoan gene repertoire and genomic organization.</title>
        <authorList>
            <person name="Putnam N.H."/>
            <person name="Srivastava M."/>
            <person name="Hellsten U."/>
            <person name="Dirks B."/>
            <person name="Chapman J."/>
            <person name="Salamov A."/>
            <person name="Terry A."/>
            <person name="Shapiro H."/>
            <person name="Lindquist E."/>
            <person name="Kapitonov V.V."/>
            <person name="Jurka J."/>
            <person name="Genikhovich G."/>
            <person name="Grigoriev I.V."/>
            <person name="Lucas S.M."/>
            <person name="Steele R.E."/>
            <person name="Finnerty J.R."/>
            <person name="Technau U."/>
            <person name="Martindale M.Q."/>
            <person name="Rokhsar D.S."/>
        </authorList>
    </citation>
    <scope>NUCLEOTIDE SEQUENCE [LARGE SCALE GENOMIC DNA]</scope>
    <source>
        <strain evidence="12">CH2 X CH6</strain>
    </source>
</reference>
<evidence type="ECO:0000313" key="11">
    <source>
        <dbReference type="EMBL" id="EDO34308.1"/>
    </source>
</evidence>
<dbReference type="OMA" id="PYNQCIQ"/>
<feature type="domain" description="B box-type" evidence="10">
    <location>
        <begin position="97"/>
        <end position="147"/>
    </location>
</feature>
<evidence type="ECO:0000256" key="5">
    <source>
        <dbReference type="ARBA" id="ARBA00022833"/>
    </source>
</evidence>
<gene>
    <name evidence="11" type="ORF">NEMVEDRAFT_v1g215519</name>
</gene>
<dbReference type="PROSITE" id="PS00518">
    <property type="entry name" value="ZF_RING_1"/>
    <property type="match status" value="1"/>
</dbReference>
<dbReference type="GO" id="GO:0000209">
    <property type="term" value="P:protein polyubiquitination"/>
    <property type="evidence" value="ECO:0000318"/>
    <property type="project" value="GO_Central"/>
</dbReference>
<dbReference type="KEGG" id="nve:5505647"/>
<dbReference type="SUPFAM" id="SSF57845">
    <property type="entry name" value="B-box zinc-binding domain"/>
    <property type="match status" value="1"/>
</dbReference>
<evidence type="ECO:0000313" key="12">
    <source>
        <dbReference type="Proteomes" id="UP000001593"/>
    </source>
</evidence>
<dbReference type="Gene3D" id="2.120.10.30">
    <property type="entry name" value="TolB, C-terminal domain"/>
    <property type="match status" value="3"/>
</dbReference>
<dbReference type="AlphaFoldDB" id="A7SPQ3"/>
<feature type="repeat" description="NHL" evidence="8">
    <location>
        <begin position="524"/>
        <end position="567"/>
    </location>
</feature>
<comment type="similarity">
    <text evidence="1">Belongs to the TRIM/RBCC family.</text>
</comment>
<feature type="domain" description="B box-type" evidence="10">
    <location>
        <begin position="161"/>
        <end position="208"/>
    </location>
</feature>
<proteinExistence type="inferred from homology"/>
<dbReference type="InterPro" id="IPR011042">
    <property type="entry name" value="6-blade_b-propeller_TolB-like"/>
</dbReference>
<evidence type="ECO:0000256" key="2">
    <source>
        <dbReference type="ARBA" id="ARBA00022723"/>
    </source>
</evidence>
<dbReference type="InterPro" id="IPR050952">
    <property type="entry name" value="TRIM-NHL_E3_ligases"/>
</dbReference>
<dbReference type="PROSITE" id="PS50089">
    <property type="entry name" value="ZF_RING_2"/>
    <property type="match status" value="1"/>
</dbReference>
<dbReference type="Pfam" id="PF00643">
    <property type="entry name" value="zf-B_box"/>
    <property type="match status" value="1"/>
</dbReference>
<dbReference type="InterPro" id="IPR013783">
    <property type="entry name" value="Ig-like_fold"/>
</dbReference>
<dbReference type="Proteomes" id="UP000001593">
    <property type="component" value="Unassembled WGS sequence"/>
</dbReference>
<dbReference type="GO" id="GO:0008270">
    <property type="term" value="F:zinc ion binding"/>
    <property type="evidence" value="ECO:0007669"/>
    <property type="project" value="UniProtKB-KW"/>
</dbReference>
<dbReference type="PANTHER" id="PTHR24104">
    <property type="entry name" value="E3 UBIQUITIN-PROTEIN LIGASE NHLRC1-RELATED"/>
    <property type="match status" value="1"/>
</dbReference>
<dbReference type="Gene3D" id="2.60.40.10">
    <property type="entry name" value="Immunoglobulins"/>
    <property type="match status" value="1"/>
</dbReference>
<evidence type="ECO:0000256" key="1">
    <source>
        <dbReference type="ARBA" id="ARBA00008518"/>
    </source>
</evidence>
<name>A7SPQ3_NEMVE</name>
<dbReference type="Pfam" id="PF00630">
    <property type="entry name" value="Filamin"/>
    <property type="match status" value="1"/>
</dbReference>
<dbReference type="PROSITE" id="PS51125">
    <property type="entry name" value="NHL"/>
    <property type="match status" value="6"/>
</dbReference>
<evidence type="ECO:0000259" key="10">
    <source>
        <dbReference type="PROSITE" id="PS50119"/>
    </source>
</evidence>
<dbReference type="FunFam" id="2.120.10.30:FF:000013">
    <property type="entry name" value="E3 ubiquitin-protein ligase TRIM71"/>
    <property type="match status" value="1"/>
</dbReference>
<dbReference type="PROSITE" id="PS50119">
    <property type="entry name" value="ZF_BBOX"/>
    <property type="match status" value="2"/>
</dbReference>
<dbReference type="GO" id="GO:0061630">
    <property type="term" value="F:ubiquitin protein ligase activity"/>
    <property type="evidence" value="ECO:0000318"/>
    <property type="project" value="GO_Central"/>
</dbReference>
<evidence type="ECO:0000256" key="4">
    <source>
        <dbReference type="ARBA" id="ARBA00022771"/>
    </source>
</evidence>
<dbReference type="Pfam" id="PF17170">
    <property type="entry name" value="DUF5128"/>
    <property type="match status" value="1"/>
</dbReference>
<dbReference type="Pfam" id="PF01436">
    <property type="entry name" value="NHL"/>
    <property type="match status" value="3"/>
</dbReference>
<dbReference type="Gene3D" id="3.30.40.10">
    <property type="entry name" value="Zinc/RING finger domain, C3HC4 (zinc finger)"/>
    <property type="match status" value="1"/>
</dbReference>
<dbReference type="OrthoDB" id="342730at2759"/>
<keyword evidence="3" id="KW-0677">Repeat</keyword>
<dbReference type="InterPro" id="IPR001841">
    <property type="entry name" value="Znf_RING"/>
</dbReference>
<feature type="repeat" description="NHL" evidence="8">
    <location>
        <begin position="479"/>
        <end position="520"/>
    </location>
</feature>
<dbReference type="EMBL" id="DS469736">
    <property type="protein sequence ID" value="EDO34308.1"/>
    <property type="molecule type" value="Genomic_DNA"/>
</dbReference>
<dbReference type="PANTHER" id="PTHR24104:SF57">
    <property type="entry name" value="BEE-MILK PROTEIN"/>
    <property type="match status" value="1"/>
</dbReference>